<evidence type="ECO:0000259" key="16">
    <source>
        <dbReference type="Pfam" id="PF18403"/>
    </source>
</evidence>
<evidence type="ECO:0000256" key="2">
    <source>
        <dbReference type="ARBA" id="ARBA00004319"/>
    </source>
</evidence>
<protein>
    <recommendedName>
        <fullName evidence="20">UDP-glucose:glycoprotein glucosyltransferase</fullName>
    </recommendedName>
</protein>
<dbReference type="InterPro" id="IPR040497">
    <property type="entry name" value="Glyco_transf_24"/>
</dbReference>
<evidence type="ECO:0000256" key="7">
    <source>
        <dbReference type="ARBA" id="ARBA00022729"/>
    </source>
</evidence>
<dbReference type="CDD" id="cd06432">
    <property type="entry name" value="GT8_HUGT1_C_like"/>
    <property type="match status" value="1"/>
</dbReference>
<dbReference type="InterPro" id="IPR040692">
    <property type="entry name" value="UGGT_TRXL_3"/>
</dbReference>
<dbReference type="InterPro" id="IPR009448">
    <property type="entry name" value="UDP-g_GGtrans"/>
</dbReference>
<evidence type="ECO:0000256" key="12">
    <source>
        <dbReference type="SAM" id="MobiDB-lite"/>
    </source>
</evidence>
<accession>T1KNA5</accession>
<dbReference type="InterPro" id="IPR029044">
    <property type="entry name" value="Nucleotide-diphossugar_trans"/>
</dbReference>
<dbReference type="FunFam" id="3.90.550.10:FF:000004">
    <property type="entry name" value="UDP-glucose glycoprotein glucosyltransferase 1"/>
    <property type="match status" value="1"/>
</dbReference>
<sequence>MYLAITPPRRATAADMRKSCAKTTEGVSLVPLTIAWARLVDNKWNQTCLYSEASEYLWEESHNLFWTFLETLTSQPVADRYISSSSFQDDYERILQLTLPLLSPSKKSILKFSLSLRSHSPTVEMFNQMSKDKRVDLGLDSDGNGESNAIIGSDIFCPTFVEFSRPSSQNDIPFACDVESAKSTLTQLLSAQTSFISPLIYKSDHIHPESSSQANYITAILYGHFPSSSFSNLYNFLKTQVIDTGRIKLLIRHYIPFVKPGKVSLSGYGVELAIKSTEYKAQDDTRVKGEATSAALALQSDDGPDELEGFVFSKLKQSYPDSAEKINEFHTHLIETMKEIATFKVWELQDMSLQAAKKIISSPKEDQLRLLKDIAQNFPSLSRTLINIPVDNDLKKEVERNQHIFMHHLNLGTSDSALFVNGMFFDMDTTDIFTLLHYLKKEVKLIEGLHKVIGQDQAKIKKLIKLDVNDDKQEYQIDIRDSAVMYVNDIENDKMYRSWSSSLQDMLRPTYPGMLRNVRKNMYHLVLIIDPSKKESFDIIKLAESFYVHKAPLRIGFVFAVNKNMSVNGFNDAGVALLNAFNYITETKTPYDGLSFLTDVIASIKSNSIEEKDLNPESVVNLLKAKFPKADLDLVFGSDSNYDTGRKLAWDFLQRTGLTSPIKVLMNGVVLKQNHLNSELFEEAVLTEIMRQTPTIQKAVYKGELTESKDILDWLMSQKTVMPRLNQRILNNKGKIIDLVPDETLASPSDETDIVSSTLSLNNFQARIKYIISNEKRCSPITLWIAADYEKKEGRRILLSALSYLRSNNQHMRLGIIYSNVGLVSQTIEAALSSIRDAKSTLSFLIKYLVEVEHDTSLDNVLNAHELVPAEAKDDFKEVFKNIQLDTTLFNLHHEFISKIIELDDSKIGVVVNGRVIEIPTNESFVEDDFSLVERHGMLNFGQKILEVLDTNDKSDPAICSNLVMKISNVLSSSSINKMRHELQNFGSEHSAIILPSSTPELPTLDVTAIVEPLSRGAQKLAPILMALQKVFNINIRVYLNCIEKHSDMPLKNYFRYVIDSEMHFADTQGSKLLNTDAYFGNMPLSPLFTLGMITPENWLVESVTSPYDLDNIHLEEIEGPGVWADFELEYLLLEGHCFEQSTGNPPRGLQFILGSKSDPDVSDTIVMANLGYFQLKANPGAWTLRLRPGRSDDIYSIVSHENTDPVSDSSNVVILISSFQSNVVKIRVNKKPDKQDEELLYDDGDDDENSLWGSISSWTGGSKKKQTNGVQEKETEKLNIFSLASGHLYERLLRIMMLSVIKHTKTPVKFWFLKNYLSPTFKDFLPTMAEKYGFEYELVQYKWPRWLHQQTEKQRIIWGYKILFLDVLFPLDVKKIIFVDADQVVRVDLTELRDLDLEGAPYGYTPFCDSREDMDGFRFWKTGYWANHLHGRKYHISALYVVDLQRFRRIAAGDRLRGQYQGLSQDPNSLSNLDQDLPNNMIHQVPIKSLPQEWLWCETWCDDGSKSKAKTIDLCNNPKTKEPKLTAARRILPEWEAYDNEIKELMREYEESKQSSTMVNEIEVESKDTKPTMPGPEKKTEAKDSAHHTEL</sequence>
<dbReference type="STRING" id="32264.T1KNA5"/>
<dbReference type="PANTHER" id="PTHR11226">
    <property type="entry name" value="UDP-GLUCOSE GLYCOPROTEIN:GLUCOSYLTRANSFERASE"/>
    <property type="match status" value="1"/>
</dbReference>
<evidence type="ECO:0000313" key="18">
    <source>
        <dbReference type="EnsemblMetazoa" id="tetur16g00260.1"/>
    </source>
</evidence>
<dbReference type="GO" id="GO:0018279">
    <property type="term" value="P:protein N-linked glycosylation via asparagine"/>
    <property type="evidence" value="ECO:0007669"/>
    <property type="project" value="TreeGrafter"/>
</dbReference>
<dbReference type="Pfam" id="PF18400">
    <property type="entry name" value="Thioredoxin_12"/>
    <property type="match status" value="1"/>
</dbReference>
<feature type="domain" description="UGGT thioredoxin-like" evidence="13">
    <location>
        <begin position="46"/>
        <end position="256"/>
    </location>
</feature>
<dbReference type="Pfam" id="PF18404">
    <property type="entry name" value="Glyco_transf_24"/>
    <property type="match status" value="1"/>
</dbReference>
<comment type="similarity">
    <text evidence="4">Belongs to the glycosyltransferase 8 family.</text>
</comment>
<proteinExistence type="inferred from homology"/>
<evidence type="ECO:0000256" key="6">
    <source>
        <dbReference type="ARBA" id="ARBA00022679"/>
    </source>
</evidence>
<dbReference type="SUPFAM" id="SSF53448">
    <property type="entry name" value="Nucleotide-diphospho-sugar transferases"/>
    <property type="match status" value="1"/>
</dbReference>
<evidence type="ECO:0000259" key="13">
    <source>
        <dbReference type="Pfam" id="PF18400"/>
    </source>
</evidence>
<feature type="domain" description="UGGT thioredoxin-like" evidence="15">
    <location>
        <begin position="477"/>
        <end position="729"/>
    </location>
</feature>
<dbReference type="PANTHER" id="PTHR11226:SF0">
    <property type="entry name" value="UDP-GLUCOSE:GLYCOPROTEIN GLUCOSYLTRANSFERASE"/>
    <property type="match status" value="1"/>
</dbReference>
<keyword evidence="7" id="KW-0732">Signal</keyword>
<keyword evidence="9" id="KW-0325">Glycoprotein</keyword>
<dbReference type="Pfam" id="PF18403">
    <property type="entry name" value="Thioredoxin_15"/>
    <property type="match status" value="1"/>
</dbReference>
<organism evidence="18 19">
    <name type="scientific">Tetranychus urticae</name>
    <name type="common">Two-spotted spider mite</name>
    <dbReference type="NCBI Taxonomy" id="32264"/>
    <lineage>
        <taxon>Eukaryota</taxon>
        <taxon>Metazoa</taxon>
        <taxon>Ecdysozoa</taxon>
        <taxon>Arthropoda</taxon>
        <taxon>Chelicerata</taxon>
        <taxon>Arachnida</taxon>
        <taxon>Acari</taxon>
        <taxon>Acariformes</taxon>
        <taxon>Trombidiformes</taxon>
        <taxon>Prostigmata</taxon>
        <taxon>Eleutherengona</taxon>
        <taxon>Raphignathae</taxon>
        <taxon>Tetranychoidea</taxon>
        <taxon>Tetranychidae</taxon>
        <taxon>Tetranychus</taxon>
    </lineage>
</organism>
<dbReference type="GO" id="GO:0051082">
    <property type="term" value="F:unfolded protein binding"/>
    <property type="evidence" value="ECO:0007669"/>
    <property type="project" value="TreeGrafter"/>
</dbReference>
<evidence type="ECO:0000256" key="10">
    <source>
        <dbReference type="ARBA" id="ARBA00045874"/>
    </source>
</evidence>
<comment type="catalytic activity">
    <reaction evidence="11">
        <text>N(4)-(alpha-D-Man-(1-&gt;2)-alpha-D-Man-(1-&gt;2)-alpha-D-Man-(1-&gt;3)-[alpha-D-Man-(1-&gt;2)-alpha-D-Man-(1-&gt;3)-[alpha-D-Man-(1-&gt;2)-alpha-D-Man-(1-&gt;6)]-alpha-D-Man-(1-&gt;6)]-beta-D-Man-(1-&gt;4)-beta-D-GlcNAc-(1-&gt;4)-beta-D-GlcNAc)-L-asparaginyl-[protein] (N-glucan mannose isomer 9A1,2,3B1,2,3) + UDP-alpha-D-glucose = N(4)-(alpha-D-Glc-(1-&gt;3)-alpha-D-Man-(1-&gt;2)-alpha-D-Man-(1-&gt;2)-alpha-D-Man-(1-&gt;3)-[alpha-D-Man-(1-&gt;2)-alpha-D-Man-(1-&gt;3)-[alpha-D-Man-(1-&gt;2)-alpha-D-Man-(1-&gt;6)]-alpha-D-Man-(1-&gt;6)]-beta-D-Man-(1-&gt;4)-beta-D-GlcNAc-(1-&gt;4)-beta-D-GlcNAc)-L-asparaginyl-[protein] + UDP + H(+)</text>
        <dbReference type="Rhea" id="RHEA:61304"/>
        <dbReference type="Rhea" id="RHEA-COMP:14356"/>
        <dbReference type="Rhea" id="RHEA-COMP:14357"/>
        <dbReference type="ChEBI" id="CHEBI:15378"/>
        <dbReference type="ChEBI" id="CHEBI:58223"/>
        <dbReference type="ChEBI" id="CHEBI:58885"/>
        <dbReference type="ChEBI" id="CHEBI:59080"/>
        <dbReference type="ChEBI" id="CHEBI:139493"/>
    </reaction>
</comment>
<reference evidence="19" key="1">
    <citation type="submission" date="2011-08" db="EMBL/GenBank/DDBJ databases">
        <authorList>
            <person name="Rombauts S."/>
        </authorList>
    </citation>
    <scope>NUCLEOTIDE SEQUENCE</scope>
    <source>
        <strain evidence="19">London</strain>
    </source>
</reference>
<keyword evidence="8" id="KW-0256">Endoplasmic reticulum</keyword>
<dbReference type="Pfam" id="PF18401">
    <property type="entry name" value="Thioredoxin_13"/>
    <property type="match status" value="1"/>
</dbReference>
<feature type="domain" description="UDP-glucose:glycoprotein glucosyltransferase thioredoxin-like" evidence="16">
    <location>
        <begin position="762"/>
        <end position="972"/>
    </location>
</feature>
<evidence type="ECO:0000256" key="1">
    <source>
        <dbReference type="ARBA" id="ARBA00001913"/>
    </source>
</evidence>
<dbReference type="Gene3D" id="3.90.550.10">
    <property type="entry name" value="Spore Coat Polysaccharide Biosynthesis Protein SpsA, Chain A"/>
    <property type="match status" value="1"/>
</dbReference>
<evidence type="ECO:0000256" key="8">
    <source>
        <dbReference type="ARBA" id="ARBA00022824"/>
    </source>
</evidence>
<dbReference type="InterPro" id="IPR040694">
    <property type="entry name" value="UGGT_TRXL_2"/>
</dbReference>
<evidence type="ECO:0008006" key="20">
    <source>
        <dbReference type="Google" id="ProtNLM"/>
    </source>
</evidence>
<keyword evidence="19" id="KW-1185">Reference proteome</keyword>
<comment type="pathway">
    <text evidence="3">Protein modification; protein glycosylation.</text>
</comment>
<comment type="subcellular location">
    <subcellularLocation>
        <location evidence="2">Endoplasmic reticulum lumen</location>
    </subcellularLocation>
</comment>
<dbReference type="GO" id="GO:0005788">
    <property type="term" value="C:endoplasmic reticulum lumen"/>
    <property type="evidence" value="ECO:0007669"/>
    <property type="project" value="UniProtKB-SubCell"/>
</dbReference>
<name>T1KNA5_TETUR</name>
<dbReference type="UniPathway" id="UPA00378"/>
<feature type="region of interest" description="Disordered" evidence="12">
    <location>
        <begin position="1550"/>
        <end position="1592"/>
    </location>
</feature>
<evidence type="ECO:0000259" key="15">
    <source>
        <dbReference type="Pfam" id="PF18402"/>
    </source>
</evidence>
<evidence type="ECO:0000313" key="19">
    <source>
        <dbReference type="Proteomes" id="UP000015104"/>
    </source>
</evidence>
<feature type="domain" description="UGGT thioredoxin-like" evidence="14">
    <location>
        <begin position="337"/>
        <end position="467"/>
    </location>
</feature>
<dbReference type="eggNOG" id="KOG1879">
    <property type="taxonomic scope" value="Eukaryota"/>
</dbReference>
<evidence type="ECO:0000259" key="14">
    <source>
        <dbReference type="Pfam" id="PF18401"/>
    </source>
</evidence>
<dbReference type="InterPro" id="IPR040693">
    <property type="entry name" value="UGGT_TRXL_1"/>
</dbReference>
<evidence type="ECO:0000256" key="5">
    <source>
        <dbReference type="ARBA" id="ARBA00022676"/>
    </source>
</evidence>
<feature type="domain" description="Glucosyltransferase 24 catalytic" evidence="17">
    <location>
        <begin position="1279"/>
        <end position="1546"/>
    </location>
</feature>
<feature type="compositionally biased region" description="Basic and acidic residues" evidence="12">
    <location>
        <begin position="1565"/>
        <end position="1592"/>
    </location>
</feature>
<comment type="function">
    <text evidence="10">Recognizes glycoproteins with minor folding defects. Reglucosylates single N-glycans near the misfolded part of the protein, thus providing quality control for protein folding in the endoplasmic reticulum. Reglucosylated proteins are recognized by calreticulin for recycling to the endoplasmic reticulum and refolding or degradation.</text>
</comment>
<evidence type="ECO:0000256" key="11">
    <source>
        <dbReference type="ARBA" id="ARBA00048456"/>
    </source>
</evidence>
<dbReference type="EnsemblMetazoa" id="tetur16g00260.1">
    <property type="protein sequence ID" value="tetur16g00260.1"/>
    <property type="gene ID" value="tetur16g00260"/>
</dbReference>
<dbReference type="GO" id="GO:0003980">
    <property type="term" value="F:UDP-glucose:glycoprotein glucosyltransferase activity"/>
    <property type="evidence" value="ECO:0007669"/>
    <property type="project" value="InterPro"/>
</dbReference>
<dbReference type="Pfam" id="PF18402">
    <property type="entry name" value="Thioredoxin_14"/>
    <property type="match status" value="1"/>
</dbReference>
<dbReference type="HOGENOM" id="CLU_002668_1_1_1"/>
<dbReference type="InterPro" id="IPR040525">
    <property type="entry name" value="UGGT_TRXL_4"/>
</dbReference>
<dbReference type="Pfam" id="PF06427">
    <property type="entry name" value="UDP-g_GGTase"/>
    <property type="match status" value="1"/>
</dbReference>
<evidence type="ECO:0000256" key="4">
    <source>
        <dbReference type="ARBA" id="ARBA00006351"/>
    </source>
</evidence>
<evidence type="ECO:0000256" key="3">
    <source>
        <dbReference type="ARBA" id="ARBA00004922"/>
    </source>
</evidence>
<dbReference type="GO" id="GO:0036503">
    <property type="term" value="P:ERAD pathway"/>
    <property type="evidence" value="ECO:0007669"/>
    <property type="project" value="TreeGrafter"/>
</dbReference>
<comment type="cofactor">
    <cofactor evidence="1">
        <name>Ca(2+)</name>
        <dbReference type="ChEBI" id="CHEBI:29108"/>
    </cofactor>
</comment>
<keyword evidence="5" id="KW-0328">Glycosyltransferase</keyword>
<dbReference type="Proteomes" id="UP000015104">
    <property type="component" value="Unassembled WGS sequence"/>
</dbReference>
<keyword evidence="6" id="KW-0808">Transferase</keyword>
<dbReference type="EMBL" id="CAEY01000275">
    <property type="status" value="NOT_ANNOTATED_CDS"/>
    <property type="molecule type" value="Genomic_DNA"/>
</dbReference>
<evidence type="ECO:0000256" key="9">
    <source>
        <dbReference type="ARBA" id="ARBA00023180"/>
    </source>
</evidence>
<reference evidence="18" key="2">
    <citation type="submission" date="2015-06" db="UniProtKB">
        <authorList>
            <consortium name="EnsemblMetazoa"/>
        </authorList>
    </citation>
    <scope>IDENTIFICATION</scope>
</reference>
<evidence type="ECO:0000259" key="17">
    <source>
        <dbReference type="Pfam" id="PF18404"/>
    </source>
</evidence>